<keyword evidence="10" id="KW-1185">Reference proteome</keyword>
<dbReference type="GO" id="GO:0005886">
    <property type="term" value="C:plasma membrane"/>
    <property type="evidence" value="ECO:0007669"/>
    <property type="project" value="UniProtKB-SubCell"/>
</dbReference>
<keyword evidence="5 6" id="KW-0472">Membrane</keyword>
<dbReference type="EMBL" id="FNXY01000004">
    <property type="protein sequence ID" value="SEJ03475.1"/>
    <property type="molecule type" value="Genomic_DNA"/>
</dbReference>
<dbReference type="Proteomes" id="UP000199532">
    <property type="component" value="Unassembled WGS sequence"/>
</dbReference>
<evidence type="ECO:0000256" key="4">
    <source>
        <dbReference type="ARBA" id="ARBA00022989"/>
    </source>
</evidence>
<feature type="domain" description="ABC3 transporter permease C-terminal" evidence="7">
    <location>
        <begin position="774"/>
        <end position="883"/>
    </location>
</feature>
<proteinExistence type="predicted"/>
<evidence type="ECO:0000256" key="2">
    <source>
        <dbReference type="ARBA" id="ARBA00022475"/>
    </source>
</evidence>
<dbReference type="InterPro" id="IPR047699">
    <property type="entry name" value="Permease_put_prefix"/>
</dbReference>
<sequence length="894" mass="99732">MADHLSKPTPPNWADFFLKWTCPSEQYEEIIGDLHEQYTIDASEFGDAVARRRYLIQVLKFSRPYFLKRKINALSETATYPTPFFVNPDMIKNYFKIAFRSFGKNKGYTVINVLGLSLGLTITMLISLWVWDEWMYNKASKNHQYVGRVMLHAAQNGSIVSSPNMPFPLAAELRENFPADFQNVAVSWETQDYSLLSGENKFRKKGRFMEPDGAKILPLEMLMGSNAALTNPSHLLLSESAALSIFGTGQPIGQILKIDNELEGMVAGVYKDFPQNSDYNDLSFIAPWKLFASGKRMQWVNDLKDNWNVNTFEILVQTRQNSSIERASEKIKDVLRRNIKEVKNSGPIPTLSLHPMDRWHLFSNWKNGQNTESQIYYVKLFAAIAIFILLLACINFINLSTARSGQRAKEVGVRKAIGSKRGQLIVQFIAESFIMVAFSMLVALLLVQLTLPQFNAIADKKIGSLLTNGAAFNIHLLFIGAAFCVLVSLVAGGYPALYLSSFKPVNILKSGSASTAKVSSLPRKILVVLQFTISISLIIGMVGVFRQIQFGQNRATGYDRNGLMYVKIPPATKSLEALKNDLLQSGMIASVAQSSGPVTDILSNSRGFSWQGKSAGDRDDFAVIAASHHYGETVGWQIIQGRDFSTNFMSDSSAIIINQSAVKYMGIDNPVGKTIRWKDGTFNDSEYHIVGVVQDMIMQSPYEPVKQTIYFMTYAPNYLYIKLSPGVSVTNAFAKIRPIFDQHIPGTLLDFQLADQQYDTKFKIENRVGKLSFLFAVVAICISCLGIFGLAAFTAEQRRSEIGIRKVLGASIASVWKLISKDFVYLTLIAIAIATPVSYYFLAQLLAKYHYHSTIPWWIFGGSGLAALTLTIFTVSYQAIKAALTDPVKALRSE</sequence>
<dbReference type="PANTHER" id="PTHR30572:SF18">
    <property type="entry name" value="ABC-TYPE MACROLIDE FAMILY EXPORT SYSTEM PERMEASE COMPONENT 2"/>
    <property type="match status" value="1"/>
</dbReference>
<dbReference type="InterPro" id="IPR025857">
    <property type="entry name" value="MacB_PCD"/>
</dbReference>
<protein>
    <submittedName>
        <fullName evidence="9">ABC-type antimicrobial peptide transport system, permease component</fullName>
    </submittedName>
</protein>
<organism evidence="9 10">
    <name type="scientific">Dyadobacter koreensis</name>
    <dbReference type="NCBI Taxonomy" id="408657"/>
    <lineage>
        <taxon>Bacteria</taxon>
        <taxon>Pseudomonadati</taxon>
        <taxon>Bacteroidota</taxon>
        <taxon>Cytophagia</taxon>
        <taxon>Cytophagales</taxon>
        <taxon>Spirosomataceae</taxon>
        <taxon>Dyadobacter</taxon>
    </lineage>
</organism>
<feature type="transmembrane region" description="Helical" evidence="6">
    <location>
        <begin position="376"/>
        <end position="397"/>
    </location>
</feature>
<feature type="domain" description="MacB-like periplasmic core" evidence="8">
    <location>
        <begin position="526"/>
        <end position="738"/>
    </location>
</feature>
<gene>
    <name evidence="9" type="ORF">SAMN04487995_3141</name>
</gene>
<feature type="transmembrane region" description="Helical" evidence="6">
    <location>
        <begin position="471"/>
        <end position="499"/>
    </location>
</feature>
<keyword evidence="3 6" id="KW-0812">Transmembrane</keyword>
<evidence type="ECO:0000313" key="9">
    <source>
        <dbReference type="EMBL" id="SEJ03475.1"/>
    </source>
</evidence>
<dbReference type="AlphaFoldDB" id="A0A1H6VTY2"/>
<evidence type="ECO:0000256" key="6">
    <source>
        <dbReference type="SAM" id="Phobius"/>
    </source>
</evidence>
<accession>A0A1H6VTY2</accession>
<feature type="transmembrane region" description="Helical" evidence="6">
    <location>
        <begin position="424"/>
        <end position="451"/>
    </location>
</feature>
<dbReference type="GO" id="GO:0022857">
    <property type="term" value="F:transmembrane transporter activity"/>
    <property type="evidence" value="ECO:0007669"/>
    <property type="project" value="TreeGrafter"/>
</dbReference>
<dbReference type="NCBIfam" id="NF038404">
    <property type="entry name" value="perm_prefix_2"/>
    <property type="match status" value="1"/>
</dbReference>
<evidence type="ECO:0000259" key="8">
    <source>
        <dbReference type="Pfam" id="PF12704"/>
    </source>
</evidence>
<reference evidence="9 10" key="1">
    <citation type="submission" date="2016-10" db="EMBL/GenBank/DDBJ databases">
        <authorList>
            <person name="de Groot N.N."/>
        </authorList>
    </citation>
    <scope>NUCLEOTIDE SEQUENCE [LARGE SCALE GENOMIC DNA]</scope>
    <source>
        <strain evidence="9 10">DSM 19938</strain>
    </source>
</reference>
<feature type="transmembrane region" description="Helical" evidence="6">
    <location>
        <begin position="525"/>
        <end position="545"/>
    </location>
</feature>
<comment type="subcellular location">
    <subcellularLocation>
        <location evidence="1">Cell membrane</location>
        <topology evidence="1">Multi-pass membrane protein</topology>
    </subcellularLocation>
</comment>
<dbReference type="InterPro" id="IPR003838">
    <property type="entry name" value="ABC3_permease_C"/>
</dbReference>
<feature type="domain" description="MacB-like periplasmic core" evidence="8">
    <location>
        <begin position="109"/>
        <end position="333"/>
    </location>
</feature>
<feature type="transmembrane region" description="Helical" evidence="6">
    <location>
        <begin position="823"/>
        <end position="843"/>
    </location>
</feature>
<feature type="transmembrane region" description="Helical" evidence="6">
    <location>
        <begin position="110"/>
        <end position="131"/>
    </location>
</feature>
<name>A0A1H6VTY2_9BACT</name>
<evidence type="ECO:0000259" key="7">
    <source>
        <dbReference type="Pfam" id="PF02687"/>
    </source>
</evidence>
<dbReference type="PANTHER" id="PTHR30572">
    <property type="entry name" value="MEMBRANE COMPONENT OF TRANSPORTER-RELATED"/>
    <property type="match status" value="1"/>
</dbReference>
<feature type="transmembrane region" description="Helical" evidence="6">
    <location>
        <begin position="855"/>
        <end position="875"/>
    </location>
</feature>
<keyword evidence="4 6" id="KW-1133">Transmembrane helix</keyword>
<feature type="transmembrane region" description="Helical" evidence="6">
    <location>
        <begin position="771"/>
        <end position="795"/>
    </location>
</feature>
<dbReference type="RefSeq" id="WP_090336409.1">
    <property type="nucleotide sequence ID" value="NZ_FNXY01000004.1"/>
</dbReference>
<evidence type="ECO:0000313" key="10">
    <source>
        <dbReference type="Proteomes" id="UP000199532"/>
    </source>
</evidence>
<keyword evidence="2" id="KW-1003">Cell membrane</keyword>
<evidence type="ECO:0000256" key="1">
    <source>
        <dbReference type="ARBA" id="ARBA00004651"/>
    </source>
</evidence>
<evidence type="ECO:0000256" key="3">
    <source>
        <dbReference type="ARBA" id="ARBA00022692"/>
    </source>
</evidence>
<dbReference type="Pfam" id="PF12704">
    <property type="entry name" value="MacB_PCD"/>
    <property type="match status" value="2"/>
</dbReference>
<dbReference type="STRING" id="408657.SAMN04487995_3141"/>
<dbReference type="OrthoDB" id="904099at2"/>
<dbReference type="InterPro" id="IPR050250">
    <property type="entry name" value="Macrolide_Exporter_MacB"/>
</dbReference>
<evidence type="ECO:0000256" key="5">
    <source>
        <dbReference type="ARBA" id="ARBA00023136"/>
    </source>
</evidence>
<dbReference type="Pfam" id="PF02687">
    <property type="entry name" value="FtsX"/>
    <property type="match status" value="2"/>
</dbReference>
<feature type="domain" description="ABC3 transporter permease C-terminal" evidence="7">
    <location>
        <begin position="383"/>
        <end position="503"/>
    </location>
</feature>